<sequence length="161" mass="18773">MWIFDCLQIPLDEIKTAYPNESESQAAFMLSDLWARGEVKMPVAKRAILDCHAVAKSIDNDYFIALYHAVGQGCATVHVETHALGLVFYELTAIVIKNNYQNYQYEVTKKIQYYMNRLLWWQENIEVFEHQRSWANFLVKPNKPNKEALLYVKDTHAKGKL</sequence>
<protein>
    <recommendedName>
        <fullName evidence="1">Imm-5-like domain-containing protein</fullName>
    </recommendedName>
</protein>
<dbReference type="EMBL" id="JAQIFT010000068">
    <property type="protein sequence ID" value="MDA3733680.1"/>
    <property type="molecule type" value="Genomic_DNA"/>
</dbReference>
<feature type="domain" description="Imm-5-like" evidence="1">
    <location>
        <begin position="1"/>
        <end position="116"/>
    </location>
</feature>
<organism evidence="2 3">
    <name type="scientific">Holtiella tumoricola</name>
    <dbReference type="NCBI Taxonomy" id="3018743"/>
    <lineage>
        <taxon>Bacteria</taxon>
        <taxon>Bacillati</taxon>
        <taxon>Bacillota</taxon>
        <taxon>Clostridia</taxon>
        <taxon>Lachnospirales</taxon>
        <taxon>Cellulosilyticaceae</taxon>
        <taxon>Holtiella</taxon>
    </lineage>
</organism>
<evidence type="ECO:0000313" key="2">
    <source>
        <dbReference type="EMBL" id="MDA3733680.1"/>
    </source>
</evidence>
<evidence type="ECO:0000259" key="1">
    <source>
        <dbReference type="Pfam" id="PF21805"/>
    </source>
</evidence>
<dbReference type="AlphaFoldDB" id="A0AA42DQZ6"/>
<dbReference type="InterPro" id="IPR048667">
    <property type="entry name" value="Imm5-like"/>
</dbReference>
<evidence type="ECO:0000313" key="3">
    <source>
        <dbReference type="Proteomes" id="UP001169242"/>
    </source>
</evidence>
<reference evidence="2" key="1">
    <citation type="journal article" date="2023" name="Int. J. Syst. Evol. Microbiol.">
        <title>&lt;i&gt;Holtiella tumoricola&lt;/i&gt; gen. nov. sp. nov., isolated from a human clinical sample.</title>
        <authorList>
            <person name="Allen-Vercoe E."/>
            <person name="Daigneault M.C."/>
            <person name="Vancuren S.J."/>
            <person name="Cochrane K."/>
            <person name="O'Neal L.L."/>
            <person name="Sankaranarayanan K."/>
            <person name="Lawson P.A."/>
        </authorList>
    </citation>
    <scope>NUCLEOTIDE SEQUENCE</scope>
    <source>
        <strain evidence="2">CC70A</strain>
    </source>
</reference>
<dbReference type="Pfam" id="PF21805">
    <property type="entry name" value="Imm5_like"/>
    <property type="match status" value="1"/>
</dbReference>
<keyword evidence="3" id="KW-1185">Reference proteome</keyword>
<proteinExistence type="predicted"/>
<dbReference type="Proteomes" id="UP001169242">
    <property type="component" value="Unassembled WGS sequence"/>
</dbReference>
<gene>
    <name evidence="2" type="ORF">PBV87_19605</name>
</gene>
<accession>A0AA42DQZ6</accession>
<name>A0AA42DQZ6_9FIRM</name>
<comment type="caution">
    <text evidence="2">The sequence shown here is derived from an EMBL/GenBank/DDBJ whole genome shotgun (WGS) entry which is preliminary data.</text>
</comment>